<feature type="domain" description="Glucose-1-phosphate adenylyltransferase/Bifunctional protein GlmU-like C-terminal hexapeptide" evidence="11">
    <location>
        <begin position="308"/>
        <end position="410"/>
    </location>
</feature>
<organism evidence="12 13">
    <name type="scientific">Corallincola holothuriorum</name>
    <dbReference type="NCBI Taxonomy" id="2282215"/>
    <lineage>
        <taxon>Bacteria</taxon>
        <taxon>Pseudomonadati</taxon>
        <taxon>Pseudomonadota</taxon>
        <taxon>Gammaproteobacteria</taxon>
        <taxon>Alteromonadales</taxon>
        <taxon>Psychromonadaceae</taxon>
        <taxon>Corallincola</taxon>
    </lineage>
</organism>
<feature type="binding site" evidence="9">
    <location>
        <position position="111"/>
    </location>
    <ligand>
        <name>alpha-D-glucose 1-phosphate</name>
        <dbReference type="ChEBI" id="CHEBI:58601"/>
    </ligand>
</feature>
<comment type="function">
    <text evidence="9">Involved in the biosynthesis of ADP-glucose, a building block required for the elongation reactions to produce glycogen. Catalyzes the reaction between ATP and alpha-D-glucose 1-phosphate (G1P) to produce pyrophosphate and ADP-Glc.</text>
</comment>
<evidence type="ECO:0000259" key="11">
    <source>
        <dbReference type="Pfam" id="PF24894"/>
    </source>
</evidence>
<keyword evidence="13" id="KW-1185">Reference proteome</keyword>
<evidence type="ECO:0000256" key="3">
    <source>
        <dbReference type="ARBA" id="ARBA00022679"/>
    </source>
</evidence>
<evidence type="ECO:0000259" key="10">
    <source>
        <dbReference type="Pfam" id="PF00483"/>
    </source>
</evidence>
<evidence type="ECO:0000256" key="2">
    <source>
        <dbReference type="ARBA" id="ARBA00022600"/>
    </source>
</evidence>
<protein>
    <recommendedName>
        <fullName evidence="9">Glucose-1-phosphate adenylyltransferase</fullName>
        <ecNumber evidence="9">2.7.7.27</ecNumber>
    </recommendedName>
    <alternativeName>
        <fullName evidence="9">ADP-glucose pyrophosphorylase</fullName>
        <shortName evidence="9">ADPGlc PPase</shortName>
    </alternativeName>
    <alternativeName>
        <fullName evidence="9">ADP-glucose synthase</fullName>
    </alternativeName>
</protein>
<feature type="site" description="Could play a key role in the communication between the regulatory and the substrate sites" evidence="9">
    <location>
        <position position="110"/>
    </location>
</feature>
<dbReference type="Pfam" id="PF00483">
    <property type="entry name" value="NTP_transferase"/>
    <property type="match status" value="1"/>
</dbReference>
<comment type="catalytic activity">
    <reaction evidence="9">
        <text>alpha-D-glucose 1-phosphate + ATP + H(+) = ADP-alpha-D-glucose + diphosphate</text>
        <dbReference type="Rhea" id="RHEA:12120"/>
        <dbReference type="ChEBI" id="CHEBI:15378"/>
        <dbReference type="ChEBI" id="CHEBI:30616"/>
        <dbReference type="ChEBI" id="CHEBI:33019"/>
        <dbReference type="ChEBI" id="CHEBI:57498"/>
        <dbReference type="ChEBI" id="CHEBI:58601"/>
        <dbReference type="EC" id="2.7.7.27"/>
    </reaction>
</comment>
<keyword evidence="4 9" id="KW-0548">Nucleotidyltransferase</keyword>
<feature type="binding site" evidence="9">
    <location>
        <begin position="191"/>
        <end position="192"/>
    </location>
    <ligand>
        <name>alpha-D-glucose 1-phosphate</name>
        <dbReference type="ChEBI" id="CHEBI:58601"/>
    </ligand>
</feature>
<dbReference type="UniPathway" id="UPA00164"/>
<dbReference type="CDD" id="cd02508">
    <property type="entry name" value="ADP_Glucose_PP"/>
    <property type="match status" value="1"/>
</dbReference>
<evidence type="ECO:0000256" key="4">
    <source>
        <dbReference type="ARBA" id="ARBA00022695"/>
    </source>
</evidence>
<dbReference type="HAMAP" id="MF_00624">
    <property type="entry name" value="GlgC"/>
    <property type="match status" value="1"/>
</dbReference>
<dbReference type="InterPro" id="IPR056818">
    <property type="entry name" value="GlmU/GlgC-like_hexapep"/>
</dbReference>
<comment type="caution">
    <text evidence="12">The sequence shown here is derived from an EMBL/GenBank/DDBJ whole genome shotgun (WGS) entry which is preliminary data.</text>
</comment>
<dbReference type="InterPro" id="IPR005835">
    <property type="entry name" value="NTP_transferase_dom"/>
</dbReference>
<dbReference type="NCBIfam" id="TIGR02091">
    <property type="entry name" value="glgC"/>
    <property type="match status" value="1"/>
</dbReference>
<keyword evidence="3 9" id="KW-0808">Transferase</keyword>
<comment type="pathway">
    <text evidence="9">Glycan biosynthesis; glycogen biosynthesis.</text>
</comment>
<dbReference type="EMBL" id="QPID01000003">
    <property type="protein sequence ID" value="RCU51064.1"/>
    <property type="molecule type" value="Genomic_DNA"/>
</dbReference>
<evidence type="ECO:0000313" key="13">
    <source>
        <dbReference type="Proteomes" id="UP000252558"/>
    </source>
</evidence>
<dbReference type="InterPro" id="IPR011004">
    <property type="entry name" value="Trimer_LpxA-like_sf"/>
</dbReference>
<feature type="binding site" evidence="9">
    <location>
        <position position="209"/>
    </location>
    <ligand>
        <name>alpha-D-glucose 1-phosphate</name>
        <dbReference type="ChEBI" id="CHEBI:58601"/>
    </ligand>
</feature>
<keyword evidence="7 9" id="KW-0320">Glycogen biosynthesis</keyword>
<dbReference type="SUPFAM" id="SSF51161">
    <property type="entry name" value="Trimeric LpxA-like enzymes"/>
    <property type="match status" value="1"/>
</dbReference>
<dbReference type="Gene3D" id="3.90.550.10">
    <property type="entry name" value="Spore Coat Polysaccharide Biosynthesis Protein SpsA, Chain A"/>
    <property type="match status" value="1"/>
</dbReference>
<dbReference type="Proteomes" id="UP000252558">
    <property type="component" value="Unassembled WGS sequence"/>
</dbReference>
<name>A0A368NN29_9GAMM</name>
<evidence type="ECO:0000256" key="9">
    <source>
        <dbReference type="HAMAP-Rule" id="MF_00624"/>
    </source>
</evidence>
<comment type="similarity">
    <text evidence="1 9">Belongs to the bacterial/plant glucose-1-phosphate adenylyltransferase family.</text>
</comment>
<feature type="domain" description="Nucleotidyl transferase" evidence="10">
    <location>
        <begin position="20"/>
        <end position="284"/>
    </location>
</feature>
<dbReference type="EC" id="2.7.7.27" evidence="9"/>
<dbReference type="GO" id="GO:0005524">
    <property type="term" value="F:ATP binding"/>
    <property type="evidence" value="ECO:0007669"/>
    <property type="project" value="UniProtKB-KW"/>
</dbReference>
<dbReference type="NCBIfam" id="NF001947">
    <property type="entry name" value="PRK00725.1"/>
    <property type="match status" value="1"/>
</dbReference>
<dbReference type="AlphaFoldDB" id="A0A368NN29"/>
<dbReference type="Gene3D" id="2.160.10.10">
    <property type="entry name" value="Hexapeptide repeat proteins"/>
    <property type="match status" value="1"/>
</dbReference>
<feature type="binding site" evidence="9">
    <location>
        <position position="176"/>
    </location>
    <ligand>
        <name>alpha-D-glucose 1-phosphate</name>
        <dbReference type="ChEBI" id="CHEBI:58601"/>
    </ligand>
</feature>
<dbReference type="PANTHER" id="PTHR43523">
    <property type="entry name" value="GLUCOSE-1-PHOSPHATE ADENYLYLTRANSFERASE-RELATED"/>
    <property type="match status" value="1"/>
</dbReference>
<dbReference type="PANTHER" id="PTHR43523:SF2">
    <property type="entry name" value="GLUCOSE-1-PHOSPHATE ADENYLYLTRANSFERASE"/>
    <property type="match status" value="1"/>
</dbReference>
<keyword evidence="8 9" id="KW-0119">Carbohydrate metabolism</keyword>
<proteinExistence type="inferred from homology"/>
<dbReference type="SUPFAM" id="SSF53448">
    <property type="entry name" value="Nucleotide-diphospho-sugar transferases"/>
    <property type="match status" value="1"/>
</dbReference>
<evidence type="ECO:0000256" key="6">
    <source>
        <dbReference type="ARBA" id="ARBA00022840"/>
    </source>
</evidence>
<dbReference type="InterPro" id="IPR029044">
    <property type="entry name" value="Nucleotide-diphossugar_trans"/>
</dbReference>
<gene>
    <name evidence="9 12" type="primary">glgC</name>
    <name evidence="12" type="ORF">DU002_07045</name>
</gene>
<feature type="site" description="Could play a key role in the communication between the regulatory and the substrate sites" evidence="9">
    <location>
        <position position="72"/>
    </location>
</feature>
<comment type="subunit">
    <text evidence="9">Homotetramer.</text>
</comment>
<evidence type="ECO:0000256" key="7">
    <source>
        <dbReference type="ARBA" id="ARBA00023056"/>
    </source>
</evidence>
<evidence type="ECO:0000256" key="5">
    <source>
        <dbReference type="ARBA" id="ARBA00022741"/>
    </source>
</evidence>
<dbReference type="InterPro" id="IPR011831">
    <property type="entry name" value="ADP-Glc_PPase"/>
</dbReference>
<dbReference type="CDD" id="cd04651">
    <property type="entry name" value="LbH_G1P_AT_C"/>
    <property type="match status" value="1"/>
</dbReference>
<keyword evidence="5 9" id="KW-0547">Nucleotide-binding</keyword>
<dbReference type="InterPro" id="IPR023049">
    <property type="entry name" value="GlgC_bac"/>
</dbReference>
<reference evidence="12 13" key="1">
    <citation type="submission" date="2018-07" db="EMBL/GenBank/DDBJ databases">
        <title>Corallincola holothuriorum sp. nov., a new facultative anaerobe isolated from sea cucumber Apostichopus japonicus.</title>
        <authorList>
            <person name="Xia H."/>
        </authorList>
    </citation>
    <scope>NUCLEOTIDE SEQUENCE [LARGE SCALE GENOMIC DNA]</scope>
    <source>
        <strain evidence="12 13">C4</strain>
    </source>
</reference>
<dbReference type="PROSITE" id="PS00809">
    <property type="entry name" value="ADP_GLC_PYROPHOSPH_2"/>
    <property type="match status" value="1"/>
</dbReference>
<keyword evidence="6 9" id="KW-0067">ATP-binding</keyword>
<dbReference type="GO" id="GO:0005978">
    <property type="term" value="P:glycogen biosynthetic process"/>
    <property type="evidence" value="ECO:0007669"/>
    <property type="project" value="UniProtKB-UniRule"/>
</dbReference>
<dbReference type="OrthoDB" id="9801810at2"/>
<keyword evidence="2 9" id="KW-0321">Glycogen metabolism</keyword>
<dbReference type="Pfam" id="PF24894">
    <property type="entry name" value="Hexapep_GlmU"/>
    <property type="match status" value="1"/>
</dbReference>
<dbReference type="RefSeq" id="WP_114337660.1">
    <property type="nucleotide sequence ID" value="NZ_QPID01000003.1"/>
</dbReference>
<sequence>MHIVKKPARFFPDVCQRTYTLVLAGGRGTRLHDLTQARAKPATFFGGKYRIIDFTLSNCINSGFHRIGVLTQYNAFYLIAHIQRTWARYSGEHGEYVGILPAEQRKESDWYSGTANAVYQNLWLLERQPIDFVLILAGDHVYTMDYLPMMDQHDETGSDITISTMEVPLELGSLFGVVLTDEHNRITGFVEKPVDCTPYQSSPGKVRVSMGIYGFRLQALSQLLHEDAKNLDSQHDFGYDVLPKALAEGYVMHAHDFIDEDGLPGYWRDVGTIEAYYDSNMELLAPLPRLNLYNPVWPITSYQEQRAPGKLSRGVNGEPGTACDSLISAGSIISGAEVTRSVLSYDVCIAASSEVNHCILLPQVKIGKNCHINHAIVDEECEIPDGTVIGDDAELDAERFLVTDDGIVVVTKERLNRI</sequence>
<dbReference type="InterPro" id="IPR005836">
    <property type="entry name" value="ADP_Glu_pyroP_CS"/>
</dbReference>
<evidence type="ECO:0000256" key="1">
    <source>
        <dbReference type="ARBA" id="ARBA00010443"/>
    </source>
</evidence>
<evidence type="ECO:0000313" key="12">
    <source>
        <dbReference type="EMBL" id="RCU51064.1"/>
    </source>
</evidence>
<accession>A0A368NN29</accession>
<evidence type="ECO:0000256" key="8">
    <source>
        <dbReference type="ARBA" id="ARBA00023277"/>
    </source>
</evidence>
<dbReference type="GO" id="GO:0008878">
    <property type="term" value="F:glucose-1-phosphate adenylyltransferase activity"/>
    <property type="evidence" value="ECO:0007669"/>
    <property type="project" value="UniProtKB-UniRule"/>
</dbReference>